<gene>
    <name evidence="1" type="ORF">L6452_01744</name>
</gene>
<sequence>MHWSRPPPPNYARPPFPGVSNKAIPTMSPPTPPFYLTTILEEQNERVLSLLSKLPGATVPVDVEPRTRFQPSPFVDEIAMVDVPKKYNIPTFTPKYSGITDPTEHVA</sequence>
<comment type="caution">
    <text evidence="1">The sequence shown here is derived from an EMBL/GenBank/DDBJ whole genome shotgun (WGS) entry which is preliminary data.</text>
</comment>
<name>A0ACB9FGY6_ARCLA</name>
<evidence type="ECO:0000313" key="2">
    <source>
        <dbReference type="Proteomes" id="UP001055879"/>
    </source>
</evidence>
<reference evidence="1 2" key="2">
    <citation type="journal article" date="2022" name="Mol. Ecol. Resour.">
        <title>The genomes of chicory, endive, great burdock and yacon provide insights into Asteraceae paleo-polyploidization history and plant inulin production.</title>
        <authorList>
            <person name="Fan W."/>
            <person name="Wang S."/>
            <person name="Wang H."/>
            <person name="Wang A."/>
            <person name="Jiang F."/>
            <person name="Liu H."/>
            <person name="Zhao H."/>
            <person name="Xu D."/>
            <person name="Zhang Y."/>
        </authorList>
    </citation>
    <scope>NUCLEOTIDE SEQUENCE [LARGE SCALE GENOMIC DNA]</scope>
    <source>
        <strain evidence="2">cv. Niubang</strain>
    </source>
</reference>
<organism evidence="1 2">
    <name type="scientific">Arctium lappa</name>
    <name type="common">Greater burdock</name>
    <name type="synonym">Lappa major</name>
    <dbReference type="NCBI Taxonomy" id="4217"/>
    <lineage>
        <taxon>Eukaryota</taxon>
        <taxon>Viridiplantae</taxon>
        <taxon>Streptophyta</taxon>
        <taxon>Embryophyta</taxon>
        <taxon>Tracheophyta</taxon>
        <taxon>Spermatophyta</taxon>
        <taxon>Magnoliopsida</taxon>
        <taxon>eudicotyledons</taxon>
        <taxon>Gunneridae</taxon>
        <taxon>Pentapetalae</taxon>
        <taxon>asterids</taxon>
        <taxon>campanulids</taxon>
        <taxon>Asterales</taxon>
        <taxon>Asteraceae</taxon>
        <taxon>Carduoideae</taxon>
        <taxon>Cardueae</taxon>
        <taxon>Arctiinae</taxon>
        <taxon>Arctium</taxon>
    </lineage>
</organism>
<proteinExistence type="predicted"/>
<dbReference type="Proteomes" id="UP001055879">
    <property type="component" value="Linkage Group LG01"/>
</dbReference>
<evidence type="ECO:0000313" key="1">
    <source>
        <dbReference type="EMBL" id="KAI3770604.1"/>
    </source>
</evidence>
<dbReference type="EMBL" id="CM042047">
    <property type="protein sequence ID" value="KAI3770604.1"/>
    <property type="molecule type" value="Genomic_DNA"/>
</dbReference>
<reference evidence="2" key="1">
    <citation type="journal article" date="2022" name="Mol. Ecol. Resour.">
        <title>The genomes of chicory, endive, great burdock and yacon provide insights into Asteraceae palaeo-polyploidization history and plant inulin production.</title>
        <authorList>
            <person name="Fan W."/>
            <person name="Wang S."/>
            <person name="Wang H."/>
            <person name="Wang A."/>
            <person name="Jiang F."/>
            <person name="Liu H."/>
            <person name="Zhao H."/>
            <person name="Xu D."/>
            <person name="Zhang Y."/>
        </authorList>
    </citation>
    <scope>NUCLEOTIDE SEQUENCE [LARGE SCALE GENOMIC DNA]</scope>
    <source>
        <strain evidence="2">cv. Niubang</strain>
    </source>
</reference>
<protein>
    <submittedName>
        <fullName evidence="1">Uncharacterized protein</fullName>
    </submittedName>
</protein>
<accession>A0ACB9FGY6</accession>
<keyword evidence="2" id="KW-1185">Reference proteome</keyword>